<dbReference type="PANTHER" id="PTHR22911">
    <property type="entry name" value="ACYL-MALONYL CONDENSING ENZYME-RELATED"/>
    <property type="match status" value="1"/>
</dbReference>
<dbReference type="Pfam" id="PF00892">
    <property type="entry name" value="EamA"/>
    <property type="match status" value="2"/>
</dbReference>
<dbReference type="InterPro" id="IPR000620">
    <property type="entry name" value="EamA_dom"/>
</dbReference>
<feature type="transmembrane region" description="Helical" evidence="1">
    <location>
        <begin position="122"/>
        <end position="139"/>
    </location>
</feature>
<keyword evidence="1" id="KW-0472">Membrane</keyword>
<evidence type="ECO:0000313" key="3">
    <source>
        <dbReference type="EMBL" id="MTE26965.1"/>
    </source>
</evidence>
<feature type="transmembrane region" description="Helical" evidence="1">
    <location>
        <begin position="67"/>
        <end position="88"/>
    </location>
</feature>
<keyword evidence="1" id="KW-0812">Transmembrane</keyword>
<dbReference type="RefSeq" id="WP_155088911.1">
    <property type="nucleotide sequence ID" value="NZ_WJYA01000005.1"/>
</dbReference>
<dbReference type="PANTHER" id="PTHR22911:SF79">
    <property type="entry name" value="MOBA-LIKE NTP TRANSFERASE DOMAIN-CONTAINING PROTEIN"/>
    <property type="match status" value="1"/>
</dbReference>
<reference evidence="3 4" key="1">
    <citation type="submission" date="2019-11" db="EMBL/GenBank/DDBJ databases">
        <title>Winogradskyella ouciana sp. nov., isolated from the hadal seawater of the Mariana Trench.</title>
        <authorList>
            <person name="Liu R."/>
        </authorList>
    </citation>
    <scope>NUCLEOTIDE SEQUENCE [LARGE SCALE GENOMIC DNA]</scope>
    <source>
        <strain evidence="3 4">ZXX205</strain>
    </source>
</reference>
<comment type="caution">
    <text evidence="3">The sequence shown here is derived from an EMBL/GenBank/DDBJ whole genome shotgun (WGS) entry which is preliminary data.</text>
</comment>
<dbReference type="SUPFAM" id="SSF103481">
    <property type="entry name" value="Multidrug resistance efflux transporter EmrE"/>
    <property type="match status" value="2"/>
</dbReference>
<proteinExistence type="predicted"/>
<evidence type="ECO:0000259" key="2">
    <source>
        <dbReference type="Pfam" id="PF00892"/>
    </source>
</evidence>
<evidence type="ECO:0000313" key="4">
    <source>
        <dbReference type="Proteomes" id="UP000447545"/>
    </source>
</evidence>
<dbReference type="Proteomes" id="UP000447545">
    <property type="component" value="Unassembled WGS sequence"/>
</dbReference>
<name>A0A7K1GD66_9FLAO</name>
<accession>A0A7K1GD66</accession>
<sequence>MNEKSHLNHLLWLTIATILISTSGALGKFIDMPTPVIIWWRSALAAVFLFIFCLYKKINLKIYGHKDRWTFILAAVFMGAHWITYFYALKLSNVAIGMLSLFTFPVITAILEPLFSKVKFDPIHIVLGFFVLLGIYILAPEFNLKNTHLQGVLFGLLSAVCYSIRILILKKHVKQYNGTMLMFYQVALLSIILLPALYYMETSNIKTQYPYVILLALLTTAIGHTLFVNSLKYFKASTASIISSTQPVFGIIIAFFFLNEIPTIHTFVGGALILATVVIESIRSKNK</sequence>
<dbReference type="GO" id="GO:0016020">
    <property type="term" value="C:membrane"/>
    <property type="evidence" value="ECO:0007669"/>
    <property type="project" value="InterPro"/>
</dbReference>
<keyword evidence="4" id="KW-1185">Reference proteome</keyword>
<feature type="transmembrane region" description="Helical" evidence="1">
    <location>
        <begin position="238"/>
        <end position="258"/>
    </location>
</feature>
<dbReference type="EMBL" id="WJYA01000005">
    <property type="protein sequence ID" value="MTE26965.1"/>
    <property type="molecule type" value="Genomic_DNA"/>
</dbReference>
<feature type="transmembrane region" description="Helical" evidence="1">
    <location>
        <begin position="211"/>
        <end position="231"/>
    </location>
</feature>
<gene>
    <name evidence="3" type="ORF">F1003_08515</name>
</gene>
<dbReference type="InterPro" id="IPR037185">
    <property type="entry name" value="EmrE-like"/>
</dbReference>
<dbReference type="AlphaFoldDB" id="A0A7K1GD66"/>
<feature type="domain" description="EamA" evidence="2">
    <location>
        <begin position="150"/>
        <end position="279"/>
    </location>
</feature>
<feature type="transmembrane region" description="Helical" evidence="1">
    <location>
        <begin position="37"/>
        <end position="55"/>
    </location>
</feature>
<organism evidence="3 4">
    <name type="scientific">Winogradskyella ouciana</name>
    <dbReference type="NCBI Taxonomy" id="2608631"/>
    <lineage>
        <taxon>Bacteria</taxon>
        <taxon>Pseudomonadati</taxon>
        <taxon>Bacteroidota</taxon>
        <taxon>Flavobacteriia</taxon>
        <taxon>Flavobacteriales</taxon>
        <taxon>Flavobacteriaceae</taxon>
        <taxon>Winogradskyella</taxon>
    </lineage>
</organism>
<feature type="domain" description="EamA" evidence="2">
    <location>
        <begin position="10"/>
        <end position="138"/>
    </location>
</feature>
<feature type="transmembrane region" description="Helical" evidence="1">
    <location>
        <begin position="94"/>
        <end position="115"/>
    </location>
</feature>
<feature type="transmembrane region" description="Helical" evidence="1">
    <location>
        <begin position="151"/>
        <end position="169"/>
    </location>
</feature>
<feature type="transmembrane region" description="Helical" evidence="1">
    <location>
        <begin position="264"/>
        <end position="282"/>
    </location>
</feature>
<feature type="transmembrane region" description="Helical" evidence="1">
    <location>
        <begin position="181"/>
        <end position="199"/>
    </location>
</feature>
<keyword evidence="1" id="KW-1133">Transmembrane helix</keyword>
<protein>
    <submittedName>
        <fullName evidence="3">EamA family transporter</fullName>
    </submittedName>
</protein>
<evidence type="ECO:0000256" key="1">
    <source>
        <dbReference type="SAM" id="Phobius"/>
    </source>
</evidence>